<feature type="transmembrane region" description="Helical" evidence="1">
    <location>
        <begin position="185"/>
        <end position="209"/>
    </location>
</feature>
<dbReference type="GO" id="GO:0015501">
    <property type="term" value="F:glutamate:sodium symporter activity"/>
    <property type="evidence" value="ECO:0007669"/>
    <property type="project" value="InterPro"/>
</dbReference>
<accession>A0A543A0Q1</accession>
<feature type="transmembrane region" description="Helical" evidence="1">
    <location>
        <begin position="12"/>
        <end position="31"/>
    </location>
</feature>
<keyword evidence="1" id="KW-0472">Membrane</keyword>
<name>A0A543A0Q1_9MICC</name>
<dbReference type="EMBL" id="VFOU01000004">
    <property type="protein sequence ID" value="TQL66090.1"/>
    <property type="molecule type" value="Genomic_DNA"/>
</dbReference>
<reference evidence="2 3" key="1">
    <citation type="submission" date="2019-06" db="EMBL/GenBank/DDBJ databases">
        <title>Sequencing the genomes of 1000 actinobacteria strains.</title>
        <authorList>
            <person name="Klenk H.-P."/>
        </authorList>
    </citation>
    <scope>NUCLEOTIDE SEQUENCE [LARGE SCALE GENOMIC DNA]</scope>
    <source>
        <strain evidence="2 3">DSM 24083</strain>
    </source>
</reference>
<dbReference type="Proteomes" id="UP000319746">
    <property type="component" value="Unassembled WGS sequence"/>
</dbReference>
<keyword evidence="3" id="KW-1185">Reference proteome</keyword>
<evidence type="ECO:0000313" key="2">
    <source>
        <dbReference type="EMBL" id="TQL66090.1"/>
    </source>
</evidence>
<dbReference type="InterPro" id="IPR004445">
    <property type="entry name" value="GltS"/>
</dbReference>
<evidence type="ECO:0000313" key="3">
    <source>
        <dbReference type="Proteomes" id="UP000319746"/>
    </source>
</evidence>
<feature type="transmembrane region" description="Helical" evidence="1">
    <location>
        <begin position="449"/>
        <end position="468"/>
    </location>
</feature>
<dbReference type="PANTHER" id="PTHR36178:SF1">
    <property type="entry name" value="SODIUM_GLUTAMATE SYMPORTER"/>
    <property type="match status" value="1"/>
</dbReference>
<sequence length="480" mass="50626">MMKGSSLSPATVALALLLLGILALIGILVRVRSKTAQNLFLPVSLIAGFIALILGPQVLGRVAGWLGWDPLVEGGIFGSEVLSVWSELPGLLISVVFAALFLGSPIPSPKRAVKLLGPQLSLGVTFAAGQYVIGMLLAVLILVPVFNVTPMFGALIEIGFEGGHGTAAGMAPVMTEMGFEEGGDLALAMATVGILSGVIIGVIAVNWAARRGHSKTLDVKANRDPEIAAGLYRRDLPSGGLQTIRSESLDTLTMHIGIIALAILIGQGMLSALQALEQWLWADIIEIFAYVPLFPLAMLGGVILQLIADKTGLAPLIDRGTMERIQGLALDTLIIAAMATLSIDAIANNLGPFVILAAAGILWNVFVLFALAPRFIQSFWFERGIADFGQSMGVTATGLLLLRMADPKQESPAYESFGYKQLVFEPFFGGGLVTAAAIPFIAQLGPYPLLIVMAVLLVLSLISGFFYFGKRSTFVVEGSA</sequence>
<feature type="transmembrane region" description="Helical" evidence="1">
    <location>
        <begin position="43"/>
        <end position="68"/>
    </location>
</feature>
<feature type="transmembrane region" description="Helical" evidence="1">
    <location>
        <begin position="328"/>
        <end position="347"/>
    </location>
</feature>
<dbReference type="PANTHER" id="PTHR36178">
    <property type="entry name" value="SLR0625 PROTEIN"/>
    <property type="match status" value="1"/>
</dbReference>
<gene>
    <name evidence="2" type="ORF">FB556_2569</name>
</gene>
<feature type="transmembrane region" description="Helical" evidence="1">
    <location>
        <begin position="88"/>
        <end position="108"/>
    </location>
</feature>
<organism evidence="2 3">
    <name type="scientific">Enteractinococcus coprophilus</name>
    <dbReference type="NCBI Taxonomy" id="1027633"/>
    <lineage>
        <taxon>Bacteria</taxon>
        <taxon>Bacillati</taxon>
        <taxon>Actinomycetota</taxon>
        <taxon>Actinomycetes</taxon>
        <taxon>Micrococcales</taxon>
        <taxon>Micrococcaceae</taxon>
    </lineage>
</organism>
<dbReference type="GO" id="GO:0016020">
    <property type="term" value="C:membrane"/>
    <property type="evidence" value="ECO:0007669"/>
    <property type="project" value="InterPro"/>
</dbReference>
<feature type="transmembrane region" description="Helical" evidence="1">
    <location>
        <begin position="422"/>
        <end position="442"/>
    </location>
</feature>
<protein>
    <submittedName>
        <fullName evidence="2">ESS family glutamate:Na+ symporter</fullName>
    </submittedName>
</protein>
<feature type="transmembrane region" description="Helical" evidence="1">
    <location>
        <begin position="120"/>
        <end position="143"/>
    </location>
</feature>
<comment type="caution">
    <text evidence="2">The sequence shown here is derived from an EMBL/GenBank/DDBJ whole genome shotgun (WGS) entry which is preliminary data.</text>
</comment>
<feature type="transmembrane region" description="Helical" evidence="1">
    <location>
        <begin position="252"/>
        <end position="275"/>
    </location>
</feature>
<evidence type="ECO:0000256" key="1">
    <source>
        <dbReference type="SAM" id="Phobius"/>
    </source>
</evidence>
<keyword evidence="1" id="KW-1133">Transmembrane helix</keyword>
<feature type="transmembrane region" description="Helical" evidence="1">
    <location>
        <begin position="353"/>
        <end position="372"/>
    </location>
</feature>
<feature type="transmembrane region" description="Helical" evidence="1">
    <location>
        <begin position="287"/>
        <end position="307"/>
    </location>
</feature>
<keyword evidence="1" id="KW-0812">Transmembrane</keyword>
<dbReference type="AlphaFoldDB" id="A0A543A0Q1"/>
<proteinExistence type="predicted"/>
<dbReference type="GO" id="GO:0015813">
    <property type="term" value="P:L-glutamate transmembrane transport"/>
    <property type="evidence" value="ECO:0007669"/>
    <property type="project" value="InterPro"/>
</dbReference>